<organism evidence="1 2">
    <name type="scientific">Ceratitis capitata</name>
    <name type="common">Mediterranean fruit fly</name>
    <name type="synonym">Tephritis capitata</name>
    <dbReference type="NCBI Taxonomy" id="7213"/>
    <lineage>
        <taxon>Eukaryota</taxon>
        <taxon>Metazoa</taxon>
        <taxon>Ecdysozoa</taxon>
        <taxon>Arthropoda</taxon>
        <taxon>Hexapoda</taxon>
        <taxon>Insecta</taxon>
        <taxon>Pterygota</taxon>
        <taxon>Neoptera</taxon>
        <taxon>Endopterygota</taxon>
        <taxon>Diptera</taxon>
        <taxon>Brachycera</taxon>
        <taxon>Muscomorpha</taxon>
        <taxon>Tephritoidea</taxon>
        <taxon>Tephritidae</taxon>
        <taxon>Ceratitis</taxon>
        <taxon>Ceratitis</taxon>
    </lineage>
</organism>
<name>A0A811U831_CERCA</name>
<gene>
    <name evidence="1" type="ORF">CCAP1982_LOCUS3827</name>
</gene>
<comment type="caution">
    <text evidence="1">The sequence shown here is derived from an EMBL/GenBank/DDBJ whole genome shotgun (WGS) entry which is preliminary data.</text>
</comment>
<dbReference type="Proteomes" id="UP000606786">
    <property type="component" value="Unassembled WGS sequence"/>
</dbReference>
<keyword evidence="2" id="KW-1185">Reference proteome</keyword>
<dbReference type="AlphaFoldDB" id="A0A811U831"/>
<proteinExistence type="predicted"/>
<evidence type="ECO:0000313" key="1">
    <source>
        <dbReference type="EMBL" id="CAD6995104.1"/>
    </source>
</evidence>
<reference evidence="1" key="1">
    <citation type="submission" date="2020-11" db="EMBL/GenBank/DDBJ databases">
        <authorList>
            <person name="Whitehead M."/>
        </authorList>
    </citation>
    <scope>NUCLEOTIDE SEQUENCE</scope>
    <source>
        <strain evidence="1">EGII</strain>
    </source>
</reference>
<sequence length="107" mass="11828">MSLCVIHSVFRNVCGGYMLKKLITNVLKDSHPYYCGFAVADAPKSLAYGNKCTPVPRTNSDPLPVCPGKNFNSSSSSEIDFVKDKNLSKRKAGCLHCGRDCLLRWEI</sequence>
<accession>A0A811U831</accession>
<protein>
    <submittedName>
        <fullName evidence="1">(Mediterranean fruit fly) hypothetical protein</fullName>
    </submittedName>
</protein>
<dbReference type="EMBL" id="CAJHJT010000001">
    <property type="protein sequence ID" value="CAD6995104.1"/>
    <property type="molecule type" value="Genomic_DNA"/>
</dbReference>
<evidence type="ECO:0000313" key="2">
    <source>
        <dbReference type="Proteomes" id="UP000606786"/>
    </source>
</evidence>